<name>A0A6G4UD51_9ACTN</name>
<gene>
    <name evidence="1" type="ORF">G5C51_35945</name>
</gene>
<proteinExistence type="predicted"/>
<protein>
    <submittedName>
        <fullName evidence="1">Uncharacterized protein</fullName>
    </submittedName>
</protein>
<dbReference type="EMBL" id="JAAKZV010000276">
    <property type="protein sequence ID" value="NGN69267.1"/>
    <property type="molecule type" value="Genomic_DNA"/>
</dbReference>
<dbReference type="RefSeq" id="WP_165244041.1">
    <property type="nucleotide sequence ID" value="NZ_JAAKZV010000276.1"/>
</dbReference>
<evidence type="ECO:0000313" key="2">
    <source>
        <dbReference type="Proteomes" id="UP000481583"/>
    </source>
</evidence>
<organism evidence="1 2">
    <name type="scientific">Streptomyces coryli</name>
    <dbReference type="NCBI Taxonomy" id="1128680"/>
    <lineage>
        <taxon>Bacteria</taxon>
        <taxon>Bacillati</taxon>
        <taxon>Actinomycetota</taxon>
        <taxon>Actinomycetes</taxon>
        <taxon>Kitasatosporales</taxon>
        <taxon>Streptomycetaceae</taxon>
        <taxon>Streptomyces</taxon>
    </lineage>
</organism>
<keyword evidence="2" id="KW-1185">Reference proteome</keyword>
<sequence length="164" mass="17219">MKKKSGPAVGDILAVPAANGEFHFAVVLAAEDAFGLPLGFLRGSYETQEWPPASAAAPDVRPHAVYTDDDAVRSGDWTVVAHEPALVPRFRPPEIYHAAGADADLMELMGESGSVGQFGMAETADGSTRQLDEAEARAIGLLDGSYDQVTLSGYLPGHLKALGL</sequence>
<comment type="caution">
    <text evidence="1">The sequence shown here is derived from an EMBL/GenBank/DDBJ whole genome shotgun (WGS) entry which is preliminary data.</text>
</comment>
<dbReference type="AlphaFoldDB" id="A0A6G4UD51"/>
<accession>A0A6G4UD51</accession>
<dbReference type="Proteomes" id="UP000481583">
    <property type="component" value="Unassembled WGS sequence"/>
</dbReference>
<reference evidence="1 2" key="1">
    <citation type="submission" date="2020-02" db="EMBL/GenBank/DDBJ databases">
        <title>Whole-genome analyses of novel actinobacteria.</title>
        <authorList>
            <person name="Sahin N."/>
        </authorList>
    </citation>
    <scope>NUCLEOTIDE SEQUENCE [LARGE SCALE GENOMIC DNA]</scope>
    <source>
        <strain evidence="1 2">A7024</strain>
    </source>
</reference>
<evidence type="ECO:0000313" key="1">
    <source>
        <dbReference type="EMBL" id="NGN69267.1"/>
    </source>
</evidence>